<sequence>MSADSSVRVKRSSSTYFTSDHITDISSPVPTHSRTKIIFPSCKKRSKATISSSPTFKDVAPCTPGNADVGRRKGGARSRAGAGPSTLGDPLLSGSRDAGVEAQAG</sequence>
<organism evidence="2 3">
    <name type="scientific">Danionella cerebrum</name>
    <dbReference type="NCBI Taxonomy" id="2873325"/>
    <lineage>
        <taxon>Eukaryota</taxon>
        <taxon>Metazoa</taxon>
        <taxon>Chordata</taxon>
        <taxon>Craniata</taxon>
        <taxon>Vertebrata</taxon>
        <taxon>Euteleostomi</taxon>
        <taxon>Actinopterygii</taxon>
        <taxon>Neopterygii</taxon>
        <taxon>Teleostei</taxon>
        <taxon>Ostariophysi</taxon>
        <taxon>Cypriniformes</taxon>
        <taxon>Danionidae</taxon>
        <taxon>Danioninae</taxon>
        <taxon>Danionella</taxon>
    </lineage>
</organism>
<keyword evidence="3" id="KW-1185">Reference proteome</keyword>
<dbReference type="EMBL" id="SRMA01027097">
    <property type="protein sequence ID" value="TRY59914.1"/>
    <property type="molecule type" value="Genomic_DNA"/>
</dbReference>
<reference evidence="2 3" key="1">
    <citation type="journal article" date="2019" name="Sci. Data">
        <title>Hybrid genome assembly and annotation of Danionella translucida.</title>
        <authorList>
            <person name="Kadobianskyi M."/>
            <person name="Schulze L."/>
            <person name="Schuelke M."/>
            <person name="Judkewitz B."/>
        </authorList>
    </citation>
    <scope>NUCLEOTIDE SEQUENCE [LARGE SCALE GENOMIC DNA]</scope>
    <source>
        <strain evidence="2 3">Bolton</strain>
    </source>
</reference>
<feature type="region of interest" description="Disordered" evidence="1">
    <location>
        <begin position="42"/>
        <end position="105"/>
    </location>
</feature>
<comment type="caution">
    <text evidence="2">The sequence shown here is derived from an EMBL/GenBank/DDBJ whole genome shotgun (WGS) entry which is preliminary data.</text>
</comment>
<evidence type="ECO:0000256" key="1">
    <source>
        <dbReference type="SAM" id="MobiDB-lite"/>
    </source>
</evidence>
<protein>
    <submittedName>
        <fullName evidence="2">Uncharacterized protein</fullName>
    </submittedName>
</protein>
<name>A0A553N3B7_9TELE</name>
<dbReference type="Proteomes" id="UP000316079">
    <property type="component" value="Unassembled WGS sequence"/>
</dbReference>
<feature type="non-terminal residue" evidence="2">
    <location>
        <position position="105"/>
    </location>
</feature>
<dbReference type="AlphaFoldDB" id="A0A553N3B7"/>
<evidence type="ECO:0000313" key="2">
    <source>
        <dbReference type="EMBL" id="TRY59914.1"/>
    </source>
</evidence>
<evidence type="ECO:0000313" key="3">
    <source>
        <dbReference type="Proteomes" id="UP000316079"/>
    </source>
</evidence>
<accession>A0A553N3B7</accession>
<gene>
    <name evidence="2" type="ORF">DNTS_010056</name>
</gene>
<proteinExistence type="predicted"/>